<proteinExistence type="predicted"/>
<keyword evidence="1" id="KW-0732">Signal</keyword>
<evidence type="ECO:0000313" key="2">
    <source>
        <dbReference type="EMBL" id="AKT36065.1"/>
    </source>
</evidence>
<feature type="chain" id="PRO_5005458914" description="Secreted protein" evidence="1">
    <location>
        <begin position="31"/>
        <end position="282"/>
    </location>
</feature>
<name>A0A0K1E5C8_CHOCO</name>
<dbReference type="STRING" id="52.CMC5_001780"/>
<dbReference type="KEGG" id="ccro:CMC5_001780"/>
<gene>
    <name evidence="2" type="ORF">CMC5_001780</name>
</gene>
<dbReference type="AlphaFoldDB" id="A0A0K1E5C8"/>
<sequence length="282" mass="30789">MKSAIRRCFVLSVAAAAAVPTLLSAREARAEWDPIMHRSDAGVDLYLWSARFTGTSIAAVPFVQWDVARNLYLGLQFPVGVGFDSTRAALGNPTASLWYSAQKKDLTWYVGGRVSLPLGMIEGRDWRYALGGSMLAMGGWNPFLWATDTLPIGGLGGIEYRFTNWFVLRAGGDLGVYPSLRRTRNFGLVRSGDFDVALQLKVEPEFQSRSGAGGGLSLMTWLVPTASGDIAQTLISPYFVYDTQRTFFMRAGALLAVDRPLGPAFDRGQVASVYLQFGGHID</sequence>
<protein>
    <recommendedName>
        <fullName evidence="4">Secreted protein</fullName>
    </recommendedName>
</protein>
<evidence type="ECO:0008006" key="4">
    <source>
        <dbReference type="Google" id="ProtNLM"/>
    </source>
</evidence>
<accession>A0A0K1E5C8</accession>
<dbReference type="Proteomes" id="UP000067626">
    <property type="component" value="Chromosome"/>
</dbReference>
<keyword evidence="3" id="KW-1185">Reference proteome</keyword>
<dbReference type="RefSeq" id="WP_245678203.1">
    <property type="nucleotide sequence ID" value="NZ_CP012159.1"/>
</dbReference>
<reference evidence="2 3" key="1">
    <citation type="submission" date="2015-07" db="EMBL/GenBank/DDBJ databases">
        <title>Genome analysis of myxobacterium Chondromyces crocatus Cm c5 reveals a high potential for natural compound synthesis and the genetic basis for the loss of fruiting body formation.</title>
        <authorList>
            <person name="Zaburannyi N."/>
            <person name="Bunk B."/>
            <person name="Maier J."/>
            <person name="Overmann J."/>
            <person name="Mueller R."/>
        </authorList>
    </citation>
    <scope>NUCLEOTIDE SEQUENCE [LARGE SCALE GENOMIC DNA]</scope>
    <source>
        <strain evidence="2 3">Cm c5</strain>
    </source>
</reference>
<feature type="signal peptide" evidence="1">
    <location>
        <begin position="1"/>
        <end position="30"/>
    </location>
</feature>
<evidence type="ECO:0000256" key="1">
    <source>
        <dbReference type="SAM" id="SignalP"/>
    </source>
</evidence>
<evidence type="ECO:0000313" key="3">
    <source>
        <dbReference type="Proteomes" id="UP000067626"/>
    </source>
</evidence>
<dbReference type="EMBL" id="CP012159">
    <property type="protein sequence ID" value="AKT36065.1"/>
    <property type="molecule type" value="Genomic_DNA"/>
</dbReference>
<organism evidence="2 3">
    <name type="scientific">Chondromyces crocatus</name>
    <dbReference type="NCBI Taxonomy" id="52"/>
    <lineage>
        <taxon>Bacteria</taxon>
        <taxon>Pseudomonadati</taxon>
        <taxon>Myxococcota</taxon>
        <taxon>Polyangia</taxon>
        <taxon>Polyangiales</taxon>
        <taxon>Polyangiaceae</taxon>
        <taxon>Chondromyces</taxon>
    </lineage>
</organism>